<dbReference type="Proteomes" id="UP001319180">
    <property type="component" value="Unassembled WGS sequence"/>
</dbReference>
<keyword evidence="9" id="KW-1185">Reference proteome</keyword>
<gene>
    <name evidence="8" type="ORF">KK078_02020</name>
</gene>
<evidence type="ECO:0000259" key="7">
    <source>
        <dbReference type="PROSITE" id="PS51471"/>
    </source>
</evidence>
<dbReference type="GO" id="GO:0008198">
    <property type="term" value="F:ferrous iron binding"/>
    <property type="evidence" value="ECO:0007669"/>
    <property type="project" value="TreeGrafter"/>
</dbReference>
<dbReference type="PROSITE" id="PS51471">
    <property type="entry name" value="FE2OG_OXY"/>
    <property type="match status" value="1"/>
</dbReference>
<comment type="caution">
    <text evidence="8">The sequence shown here is derived from an EMBL/GenBank/DDBJ whole genome shotgun (WGS) entry which is preliminary data.</text>
</comment>
<dbReference type="InterPro" id="IPR006620">
    <property type="entry name" value="Pro_4_hyd_alph"/>
</dbReference>
<evidence type="ECO:0000313" key="8">
    <source>
        <dbReference type="EMBL" id="MBT1685310.1"/>
    </source>
</evidence>
<dbReference type="GO" id="GO:0031543">
    <property type="term" value="F:peptidyl-proline dioxygenase activity"/>
    <property type="evidence" value="ECO:0007669"/>
    <property type="project" value="TreeGrafter"/>
</dbReference>
<keyword evidence="4" id="KW-0223">Dioxygenase</keyword>
<comment type="cofactor">
    <cofactor evidence="1">
        <name>L-ascorbate</name>
        <dbReference type="ChEBI" id="CHEBI:38290"/>
    </cofactor>
</comment>
<dbReference type="GO" id="GO:0071456">
    <property type="term" value="P:cellular response to hypoxia"/>
    <property type="evidence" value="ECO:0007669"/>
    <property type="project" value="TreeGrafter"/>
</dbReference>
<evidence type="ECO:0000256" key="1">
    <source>
        <dbReference type="ARBA" id="ARBA00001961"/>
    </source>
</evidence>
<accession>A0AAP2GGA3</accession>
<proteinExistence type="predicted"/>
<evidence type="ECO:0000256" key="2">
    <source>
        <dbReference type="ARBA" id="ARBA00022723"/>
    </source>
</evidence>
<organism evidence="8 9">
    <name type="scientific">Dawidia soli</name>
    <dbReference type="NCBI Taxonomy" id="2782352"/>
    <lineage>
        <taxon>Bacteria</taxon>
        <taxon>Pseudomonadati</taxon>
        <taxon>Bacteroidota</taxon>
        <taxon>Cytophagia</taxon>
        <taxon>Cytophagales</taxon>
        <taxon>Chryseotaleaceae</taxon>
        <taxon>Dawidia</taxon>
    </lineage>
</organism>
<keyword evidence="6" id="KW-0408">Iron</keyword>
<evidence type="ECO:0000256" key="5">
    <source>
        <dbReference type="ARBA" id="ARBA00023002"/>
    </source>
</evidence>
<keyword evidence="5" id="KW-0560">Oxidoreductase</keyword>
<keyword evidence="2" id="KW-0479">Metal-binding</keyword>
<feature type="domain" description="Fe2OG dioxygenase" evidence="7">
    <location>
        <begin position="97"/>
        <end position="196"/>
    </location>
</feature>
<name>A0AAP2GGA3_9BACT</name>
<keyword evidence="3" id="KW-0847">Vitamin C</keyword>
<evidence type="ECO:0000256" key="4">
    <source>
        <dbReference type="ARBA" id="ARBA00022964"/>
    </source>
</evidence>
<evidence type="ECO:0000256" key="3">
    <source>
        <dbReference type="ARBA" id="ARBA00022896"/>
    </source>
</evidence>
<dbReference type="SMART" id="SM00702">
    <property type="entry name" value="P4Hc"/>
    <property type="match status" value="1"/>
</dbReference>
<dbReference type="AlphaFoldDB" id="A0AAP2GGA3"/>
<dbReference type="EMBL" id="JAHESC010000002">
    <property type="protein sequence ID" value="MBT1685310.1"/>
    <property type="molecule type" value="Genomic_DNA"/>
</dbReference>
<reference evidence="8 9" key="1">
    <citation type="submission" date="2021-05" db="EMBL/GenBank/DDBJ databases">
        <title>A Polyphasic approach of four new species of the genus Ohtaekwangia: Ohtaekwangia histidinii sp. nov., Ohtaekwangia cretensis sp. nov., Ohtaekwangia indiensis sp. nov., Ohtaekwangia reichenbachii sp. nov. from diverse environment.</title>
        <authorList>
            <person name="Octaviana S."/>
        </authorList>
    </citation>
    <scope>NUCLEOTIDE SEQUENCE [LARGE SCALE GENOMIC DNA]</scope>
    <source>
        <strain evidence="8 9">PWU37</strain>
    </source>
</reference>
<dbReference type="InterPro" id="IPR005123">
    <property type="entry name" value="Oxoglu/Fe-dep_dioxygenase_dom"/>
</dbReference>
<dbReference type="Gene3D" id="2.60.120.620">
    <property type="entry name" value="q2cbj1_9rhob like domain"/>
    <property type="match status" value="1"/>
</dbReference>
<protein>
    <submittedName>
        <fullName evidence="8">2OG-Fe(II) oxygenase</fullName>
    </submittedName>
</protein>
<dbReference type="PANTHER" id="PTHR12907">
    <property type="entry name" value="EGL NINE HOMOLOG-RELATED"/>
    <property type="match status" value="1"/>
</dbReference>
<dbReference type="InterPro" id="IPR044862">
    <property type="entry name" value="Pro_4_hyd_alph_FE2OG_OXY"/>
</dbReference>
<dbReference type="GO" id="GO:0031418">
    <property type="term" value="F:L-ascorbic acid binding"/>
    <property type="evidence" value="ECO:0007669"/>
    <property type="project" value="UniProtKB-KW"/>
</dbReference>
<evidence type="ECO:0000256" key="6">
    <source>
        <dbReference type="ARBA" id="ARBA00023004"/>
    </source>
</evidence>
<sequence>MNETLERIVDGLAEQGYAVIDNFLDPAEVKAILGLEAFSDAAASFKKAGIGKNQDLQINEAIRGDYIQWVDRSTAPAPVKVYLDKLQAVIQAVNQGLFLSLKDYEVHLTVYPPGSYYKRHLDQFKKDDHRKLSVICYLNEDWREEHGGQLRMYLPDETRDFLPLAGRLVCFRSDQIEHEVIAGTRERRSLTGWMLDQVAELRHL</sequence>
<dbReference type="RefSeq" id="WP_254088561.1">
    <property type="nucleotide sequence ID" value="NZ_JAHESC010000002.1"/>
</dbReference>
<dbReference type="InterPro" id="IPR051559">
    <property type="entry name" value="HIF_prolyl_hydroxylases"/>
</dbReference>
<evidence type="ECO:0000313" key="9">
    <source>
        <dbReference type="Proteomes" id="UP001319180"/>
    </source>
</evidence>
<dbReference type="Pfam" id="PF13640">
    <property type="entry name" value="2OG-FeII_Oxy_3"/>
    <property type="match status" value="1"/>
</dbReference>
<dbReference type="PANTHER" id="PTHR12907:SF26">
    <property type="entry name" value="HIF PROLYL HYDROXYLASE, ISOFORM C"/>
    <property type="match status" value="1"/>
</dbReference>